<sequence>MPETSAAPDRPGYRPYRATVTAVRRLTPTFVRVSFTGPHFEHFADHARDQRVKVVFPKDDHCYSDLGVDDEDAVLRGDWYARWRALPEERRSPFRTYTVRAVDTASRRVDVDFVGHAEHGHPVGPGSAWLHSAAPGDAVVIVGPDARSEQSHAGMDWKPGNATELLLVGDETAAPAIAGILERIPVHCRATALIEVPDRGDVVQIASAATIDVRWLPREGGEIGSLLVPALHEWHRAGRTAVDAAHVDAAQPLDDIDVDSQILWDSPEPEPAGEFYAWLAGEAAVIKRLRRLLVTDWGFDRKRVAFMGYWRQGVAERTG</sequence>
<evidence type="ECO:0000259" key="1">
    <source>
        <dbReference type="PROSITE" id="PS51384"/>
    </source>
</evidence>
<proteinExistence type="predicted"/>
<dbReference type="InterPro" id="IPR007037">
    <property type="entry name" value="SIP_rossman_dom"/>
</dbReference>
<dbReference type="PANTHER" id="PTHR30157">
    <property type="entry name" value="FERRIC REDUCTASE, NADPH-DEPENDENT"/>
    <property type="match status" value="1"/>
</dbReference>
<organism evidence="2 3">
    <name type="scientific">Rhodococcus gannanensis</name>
    <dbReference type="NCBI Taxonomy" id="1960308"/>
    <lineage>
        <taxon>Bacteria</taxon>
        <taxon>Bacillati</taxon>
        <taxon>Actinomycetota</taxon>
        <taxon>Actinomycetes</taxon>
        <taxon>Mycobacteriales</taxon>
        <taxon>Nocardiaceae</taxon>
        <taxon>Rhodococcus</taxon>
    </lineage>
</organism>
<dbReference type="SUPFAM" id="SSF63380">
    <property type="entry name" value="Riboflavin synthase domain-like"/>
    <property type="match status" value="1"/>
</dbReference>
<evidence type="ECO:0000313" key="2">
    <source>
        <dbReference type="EMBL" id="MFD1814096.1"/>
    </source>
</evidence>
<dbReference type="InterPro" id="IPR017938">
    <property type="entry name" value="Riboflavin_synthase-like_b-brl"/>
</dbReference>
<dbReference type="Gene3D" id="3.40.50.80">
    <property type="entry name" value="Nucleotide-binding domain of ferredoxin-NADP reductase (FNR) module"/>
    <property type="match status" value="1"/>
</dbReference>
<dbReference type="InterPro" id="IPR039374">
    <property type="entry name" value="SIP_fam"/>
</dbReference>
<keyword evidence="3" id="KW-1185">Reference proteome</keyword>
<dbReference type="EMBL" id="JBHUFB010000013">
    <property type="protein sequence ID" value="MFD1814096.1"/>
    <property type="molecule type" value="Genomic_DNA"/>
</dbReference>
<protein>
    <submittedName>
        <fullName evidence="2">Siderophore-interacting protein</fullName>
    </submittedName>
</protein>
<dbReference type="Pfam" id="PF08021">
    <property type="entry name" value="FAD_binding_9"/>
    <property type="match status" value="1"/>
</dbReference>
<comment type="caution">
    <text evidence="2">The sequence shown here is derived from an EMBL/GenBank/DDBJ whole genome shotgun (WGS) entry which is preliminary data.</text>
</comment>
<evidence type="ECO:0000313" key="3">
    <source>
        <dbReference type="Proteomes" id="UP001597286"/>
    </source>
</evidence>
<dbReference type="PROSITE" id="PS51384">
    <property type="entry name" value="FAD_FR"/>
    <property type="match status" value="1"/>
</dbReference>
<reference evidence="3" key="1">
    <citation type="journal article" date="2019" name="Int. J. Syst. Evol. Microbiol.">
        <title>The Global Catalogue of Microorganisms (GCM) 10K type strain sequencing project: providing services to taxonomists for standard genome sequencing and annotation.</title>
        <authorList>
            <consortium name="The Broad Institute Genomics Platform"/>
            <consortium name="The Broad Institute Genome Sequencing Center for Infectious Disease"/>
            <person name="Wu L."/>
            <person name="Ma J."/>
        </authorList>
    </citation>
    <scope>NUCLEOTIDE SEQUENCE [LARGE SCALE GENOMIC DNA]</scope>
    <source>
        <strain evidence="3">DT72</strain>
    </source>
</reference>
<dbReference type="CDD" id="cd06193">
    <property type="entry name" value="siderophore_interacting"/>
    <property type="match status" value="1"/>
</dbReference>
<dbReference type="InterPro" id="IPR039261">
    <property type="entry name" value="FNR_nucleotide-bd"/>
</dbReference>
<gene>
    <name evidence="2" type="ORF">ACFSJG_17915</name>
</gene>
<dbReference type="Pfam" id="PF04954">
    <property type="entry name" value="SIP"/>
    <property type="match status" value="1"/>
</dbReference>
<dbReference type="Proteomes" id="UP001597286">
    <property type="component" value="Unassembled WGS sequence"/>
</dbReference>
<dbReference type="PANTHER" id="PTHR30157:SF0">
    <property type="entry name" value="NADPH-DEPENDENT FERRIC-CHELATE REDUCTASE"/>
    <property type="match status" value="1"/>
</dbReference>
<dbReference type="Gene3D" id="2.40.30.10">
    <property type="entry name" value="Translation factors"/>
    <property type="match status" value="1"/>
</dbReference>
<name>A0ABW4P7T3_9NOCA</name>
<feature type="domain" description="FAD-binding FR-type" evidence="1">
    <location>
        <begin position="13"/>
        <end position="151"/>
    </location>
</feature>
<dbReference type="RefSeq" id="WP_378486592.1">
    <property type="nucleotide sequence ID" value="NZ_JBHUFB010000013.1"/>
</dbReference>
<accession>A0ABW4P7T3</accession>
<dbReference type="InterPro" id="IPR017927">
    <property type="entry name" value="FAD-bd_FR_type"/>
</dbReference>
<dbReference type="InterPro" id="IPR013113">
    <property type="entry name" value="SIP_FAD-bd"/>
</dbReference>